<feature type="transmembrane region" description="Helical" evidence="5">
    <location>
        <begin position="17"/>
        <end position="40"/>
    </location>
</feature>
<dbReference type="InterPro" id="IPR007568">
    <property type="entry name" value="RTA1"/>
</dbReference>
<accession>A0AA40C7I1</accession>
<organism evidence="6 7">
    <name type="scientific">Immersiella caudata</name>
    <dbReference type="NCBI Taxonomy" id="314043"/>
    <lineage>
        <taxon>Eukaryota</taxon>
        <taxon>Fungi</taxon>
        <taxon>Dikarya</taxon>
        <taxon>Ascomycota</taxon>
        <taxon>Pezizomycotina</taxon>
        <taxon>Sordariomycetes</taxon>
        <taxon>Sordariomycetidae</taxon>
        <taxon>Sordariales</taxon>
        <taxon>Lasiosphaeriaceae</taxon>
        <taxon>Immersiella</taxon>
    </lineage>
</organism>
<dbReference type="GO" id="GO:0016020">
    <property type="term" value="C:membrane"/>
    <property type="evidence" value="ECO:0007669"/>
    <property type="project" value="UniProtKB-SubCell"/>
</dbReference>
<protein>
    <submittedName>
        <fullName evidence="6">RTA1 like protein-domain-containing protein</fullName>
    </submittedName>
</protein>
<evidence type="ECO:0000256" key="3">
    <source>
        <dbReference type="ARBA" id="ARBA00022989"/>
    </source>
</evidence>
<dbReference type="EMBL" id="JAULSU010000002">
    <property type="protein sequence ID" value="KAK0627860.1"/>
    <property type="molecule type" value="Genomic_DNA"/>
</dbReference>
<feature type="transmembrane region" description="Helical" evidence="5">
    <location>
        <begin position="126"/>
        <end position="148"/>
    </location>
</feature>
<evidence type="ECO:0000256" key="2">
    <source>
        <dbReference type="ARBA" id="ARBA00022692"/>
    </source>
</evidence>
<dbReference type="PANTHER" id="PTHR31465">
    <property type="entry name" value="PROTEIN RTA1-RELATED"/>
    <property type="match status" value="1"/>
</dbReference>
<dbReference type="Pfam" id="PF04479">
    <property type="entry name" value="RTA1"/>
    <property type="match status" value="1"/>
</dbReference>
<feature type="transmembrane region" description="Helical" evidence="5">
    <location>
        <begin position="203"/>
        <end position="222"/>
    </location>
</feature>
<evidence type="ECO:0000256" key="1">
    <source>
        <dbReference type="ARBA" id="ARBA00004141"/>
    </source>
</evidence>
<gene>
    <name evidence="6" type="ORF">B0T14DRAFT_493871</name>
</gene>
<sequence>MGSTTSQCPSLDDPDMQWAYCPSLPAAAALTSLFGALLLAHLLQALLYRKPFCWVVCMASAWETAGFAFRLLGARDPRRQFFAVGSNLLIILAPLWVNAFVYMLAGRMIYYWLPSKSVGRLRARTMTSWFVWLDIVIFFVQATGGSLLENEDPTQARLGLHIYMGGIGLQQLFVCLFVLVLVKFHADVRRTGHQRTTSWRRQLFSLYFVLAFITVRIVFRLVEFSSGFDGPIPNNEVFFYTLEATPMVLAIGTFAVFHPGRTLVGPESEFSKLVVQKGRRRWWCCGRRARTKLDLDIEMR</sequence>
<dbReference type="Proteomes" id="UP001175000">
    <property type="component" value="Unassembled WGS sequence"/>
</dbReference>
<proteinExistence type="predicted"/>
<evidence type="ECO:0000256" key="4">
    <source>
        <dbReference type="ARBA" id="ARBA00023136"/>
    </source>
</evidence>
<comment type="caution">
    <text evidence="6">The sequence shown here is derived from an EMBL/GenBank/DDBJ whole genome shotgun (WGS) entry which is preliminary data.</text>
</comment>
<evidence type="ECO:0000313" key="7">
    <source>
        <dbReference type="Proteomes" id="UP001175000"/>
    </source>
</evidence>
<keyword evidence="3 5" id="KW-1133">Transmembrane helix</keyword>
<name>A0AA40C7I1_9PEZI</name>
<keyword evidence="2 5" id="KW-0812">Transmembrane</keyword>
<reference evidence="6" key="1">
    <citation type="submission" date="2023-06" db="EMBL/GenBank/DDBJ databases">
        <title>Genome-scale phylogeny and comparative genomics of the fungal order Sordariales.</title>
        <authorList>
            <consortium name="Lawrence Berkeley National Laboratory"/>
            <person name="Hensen N."/>
            <person name="Bonometti L."/>
            <person name="Westerberg I."/>
            <person name="Brannstrom I.O."/>
            <person name="Guillou S."/>
            <person name="Cros-Aarteil S."/>
            <person name="Calhoun S."/>
            <person name="Haridas S."/>
            <person name="Kuo A."/>
            <person name="Mondo S."/>
            <person name="Pangilinan J."/>
            <person name="Riley R."/>
            <person name="Labutti K."/>
            <person name="Andreopoulos B."/>
            <person name="Lipzen A."/>
            <person name="Chen C."/>
            <person name="Yanf M."/>
            <person name="Daum C."/>
            <person name="Ng V."/>
            <person name="Clum A."/>
            <person name="Steindorff A."/>
            <person name="Ohm R."/>
            <person name="Martin F."/>
            <person name="Silar P."/>
            <person name="Natvig D."/>
            <person name="Lalanne C."/>
            <person name="Gautier V."/>
            <person name="Ament-Velasquez S.L."/>
            <person name="Kruys A."/>
            <person name="Hutchinson M.I."/>
            <person name="Powell A.J."/>
            <person name="Barry K."/>
            <person name="Miller A.N."/>
            <person name="Grigoriev I.V."/>
            <person name="Debuchy R."/>
            <person name="Gladieux P."/>
            <person name="Thoren M.H."/>
            <person name="Johannesson H."/>
        </authorList>
    </citation>
    <scope>NUCLEOTIDE SEQUENCE</scope>
    <source>
        <strain evidence="6">CBS 606.72</strain>
    </source>
</reference>
<evidence type="ECO:0000256" key="5">
    <source>
        <dbReference type="SAM" id="Phobius"/>
    </source>
</evidence>
<comment type="subcellular location">
    <subcellularLocation>
        <location evidence="1">Membrane</location>
        <topology evidence="1">Multi-pass membrane protein</topology>
    </subcellularLocation>
</comment>
<feature type="transmembrane region" description="Helical" evidence="5">
    <location>
        <begin position="237"/>
        <end position="257"/>
    </location>
</feature>
<evidence type="ECO:0000313" key="6">
    <source>
        <dbReference type="EMBL" id="KAK0627860.1"/>
    </source>
</evidence>
<dbReference type="PANTHER" id="PTHR31465:SF15">
    <property type="entry name" value="LIPID TRANSPORTER ATNI-RELATED"/>
    <property type="match status" value="1"/>
</dbReference>
<dbReference type="AlphaFoldDB" id="A0AA40C7I1"/>
<feature type="transmembrane region" description="Helical" evidence="5">
    <location>
        <begin position="52"/>
        <end position="69"/>
    </location>
</feature>
<keyword evidence="4 5" id="KW-0472">Membrane</keyword>
<feature type="transmembrane region" description="Helical" evidence="5">
    <location>
        <begin position="160"/>
        <end position="182"/>
    </location>
</feature>
<keyword evidence="7" id="KW-1185">Reference proteome</keyword>
<feature type="transmembrane region" description="Helical" evidence="5">
    <location>
        <begin position="81"/>
        <end position="105"/>
    </location>
</feature>